<dbReference type="GO" id="GO:0003341">
    <property type="term" value="P:cilium movement"/>
    <property type="evidence" value="ECO:0007669"/>
    <property type="project" value="UniProtKB-ARBA"/>
</dbReference>
<dbReference type="Gene3D" id="1.10.8.1220">
    <property type="match status" value="1"/>
</dbReference>
<dbReference type="GO" id="GO:0005874">
    <property type="term" value="C:microtubule"/>
    <property type="evidence" value="ECO:0007669"/>
    <property type="project" value="UniProtKB-KW"/>
</dbReference>
<dbReference type="InterPro" id="IPR013602">
    <property type="entry name" value="Dynein_heavy_linker"/>
</dbReference>
<evidence type="ECO:0000256" key="15">
    <source>
        <dbReference type="ARBA" id="ARBA00023273"/>
    </source>
</evidence>
<keyword evidence="6" id="KW-0493">Microtubule</keyword>
<dbReference type="InterPro" id="IPR054354">
    <property type="entry name" value="DYNC2H1-like_lid"/>
</dbReference>
<dbReference type="PANTHER" id="PTHR22878:SF68">
    <property type="entry name" value="DYNEIN HEAVY CHAIN 6, AXONEMAL-LIKE"/>
    <property type="match status" value="1"/>
</dbReference>
<dbReference type="FunFam" id="1.20.920.30:FF:000002">
    <property type="entry name" value="Dynein axonemal heavy chain 3"/>
    <property type="match status" value="1"/>
</dbReference>
<accession>A0AAD5T8V2</accession>
<dbReference type="InterPro" id="IPR042228">
    <property type="entry name" value="Dynein_linker_3"/>
</dbReference>
<name>A0AAD5T8V2_9FUNG</name>
<evidence type="ECO:0000256" key="3">
    <source>
        <dbReference type="ARBA" id="ARBA00011655"/>
    </source>
</evidence>
<dbReference type="FunFam" id="1.20.140.100:FF:000004">
    <property type="entry name" value="Dynein axonemal heavy chain 6"/>
    <property type="match status" value="1"/>
</dbReference>
<evidence type="ECO:0000259" key="19">
    <source>
        <dbReference type="SMART" id="SM00382"/>
    </source>
</evidence>
<dbReference type="SMART" id="SM00382">
    <property type="entry name" value="AAA"/>
    <property type="match status" value="2"/>
</dbReference>
<dbReference type="InterPro" id="IPR026983">
    <property type="entry name" value="DHC"/>
</dbReference>
<evidence type="ECO:0000256" key="10">
    <source>
        <dbReference type="ARBA" id="ARBA00023017"/>
    </source>
</evidence>
<dbReference type="Pfam" id="PF12780">
    <property type="entry name" value="AAA_8"/>
    <property type="match status" value="1"/>
</dbReference>
<evidence type="ECO:0000313" key="21">
    <source>
        <dbReference type="Proteomes" id="UP001211907"/>
    </source>
</evidence>
<dbReference type="GO" id="GO:0008569">
    <property type="term" value="F:minus-end-directed microtubule motor activity"/>
    <property type="evidence" value="ECO:0007669"/>
    <property type="project" value="InterPro"/>
</dbReference>
<feature type="region of interest" description="Disordered" evidence="18">
    <location>
        <begin position="204"/>
        <end position="252"/>
    </location>
</feature>
<dbReference type="Proteomes" id="UP001211907">
    <property type="component" value="Unassembled WGS sequence"/>
</dbReference>
<evidence type="ECO:0000256" key="5">
    <source>
        <dbReference type="ARBA" id="ARBA00022490"/>
    </source>
</evidence>
<dbReference type="InterPro" id="IPR027417">
    <property type="entry name" value="P-loop_NTPase"/>
</dbReference>
<dbReference type="Gene3D" id="3.40.50.300">
    <property type="entry name" value="P-loop containing nucleotide triphosphate hydrolases"/>
    <property type="match status" value="5"/>
</dbReference>
<dbReference type="InterPro" id="IPR042219">
    <property type="entry name" value="AAA_lid_11_sf"/>
</dbReference>
<dbReference type="GO" id="GO:0030286">
    <property type="term" value="C:dynein complex"/>
    <property type="evidence" value="ECO:0007669"/>
    <property type="project" value="UniProtKB-KW"/>
</dbReference>
<dbReference type="InterPro" id="IPR024317">
    <property type="entry name" value="Dynein_heavy_chain_D4_dom"/>
</dbReference>
<keyword evidence="7" id="KW-0677">Repeat</keyword>
<dbReference type="GO" id="GO:0005930">
    <property type="term" value="C:axoneme"/>
    <property type="evidence" value="ECO:0007669"/>
    <property type="project" value="UniProtKB-SubCell"/>
</dbReference>
<dbReference type="FunFam" id="1.10.8.710:FF:000004">
    <property type="entry name" value="Dynein axonemal heavy chain 6"/>
    <property type="match status" value="1"/>
</dbReference>
<dbReference type="InterPro" id="IPR042222">
    <property type="entry name" value="Dynein_2_N"/>
</dbReference>
<evidence type="ECO:0000256" key="2">
    <source>
        <dbReference type="ARBA" id="ARBA00008887"/>
    </source>
</evidence>
<evidence type="ECO:0000256" key="16">
    <source>
        <dbReference type="ARBA" id="ARBA00033439"/>
    </source>
</evidence>
<dbReference type="Gene3D" id="3.20.180.20">
    <property type="entry name" value="Dynein heavy chain, N-terminal domain 2"/>
    <property type="match status" value="1"/>
</dbReference>
<keyword evidence="13" id="KW-0505">Motor protein</keyword>
<dbReference type="Pfam" id="PF18199">
    <property type="entry name" value="Dynein_C"/>
    <property type="match status" value="2"/>
</dbReference>
<evidence type="ECO:0000256" key="1">
    <source>
        <dbReference type="ARBA" id="ARBA00004430"/>
    </source>
</evidence>
<keyword evidence="10" id="KW-0243">Dynein</keyword>
<keyword evidence="12" id="KW-0969">Cilium</keyword>
<dbReference type="FunFam" id="3.20.180.20:FF:000003">
    <property type="entry name" value="Dynein heavy chain 12, axonemal"/>
    <property type="match status" value="1"/>
</dbReference>
<evidence type="ECO:0000256" key="13">
    <source>
        <dbReference type="ARBA" id="ARBA00023175"/>
    </source>
</evidence>
<dbReference type="Gene3D" id="1.10.8.720">
    <property type="entry name" value="Region D6 of dynein motor"/>
    <property type="match status" value="1"/>
</dbReference>
<comment type="caution">
    <text evidence="20">The sequence shown here is derived from an EMBL/GenBank/DDBJ whole genome shotgun (WGS) entry which is preliminary data.</text>
</comment>
<keyword evidence="9" id="KW-0067">ATP-binding</keyword>
<evidence type="ECO:0000256" key="8">
    <source>
        <dbReference type="ARBA" id="ARBA00022741"/>
    </source>
</evidence>
<gene>
    <name evidence="20" type="primary">DNAH6_1</name>
    <name evidence="20" type="ORF">HK100_000264</name>
</gene>
<evidence type="ECO:0000256" key="4">
    <source>
        <dbReference type="ARBA" id="ARBA00022197"/>
    </source>
</evidence>
<dbReference type="Gene3D" id="3.10.490.20">
    <property type="match status" value="1"/>
</dbReference>
<dbReference type="Gene3D" id="1.20.58.1120">
    <property type="match status" value="1"/>
</dbReference>
<dbReference type="FunFam" id="3.40.50.300:FF:000063">
    <property type="entry name" value="dynein heavy chain 6, axonemal"/>
    <property type="match status" value="1"/>
</dbReference>
<dbReference type="SUPFAM" id="SSF52540">
    <property type="entry name" value="P-loop containing nucleoside triphosphate hydrolases"/>
    <property type="match status" value="3"/>
</dbReference>
<keyword evidence="8" id="KW-0547">Nucleotide-binding</keyword>
<dbReference type="Pfam" id="PF12774">
    <property type="entry name" value="AAA_6"/>
    <property type="match status" value="1"/>
</dbReference>
<proteinExistence type="inferred from homology"/>
<dbReference type="Gene3D" id="1.20.920.30">
    <property type="match status" value="1"/>
</dbReference>
<dbReference type="Gene3D" id="1.20.1270.280">
    <property type="match status" value="1"/>
</dbReference>
<evidence type="ECO:0000256" key="9">
    <source>
        <dbReference type="ARBA" id="ARBA00022840"/>
    </source>
</evidence>
<dbReference type="Gene3D" id="1.10.472.130">
    <property type="match status" value="1"/>
</dbReference>
<comment type="similarity">
    <text evidence="2">Belongs to the dynein heavy chain family.</text>
</comment>
<evidence type="ECO:0000256" key="11">
    <source>
        <dbReference type="ARBA" id="ARBA00023054"/>
    </source>
</evidence>
<dbReference type="Pfam" id="PF03028">
    <property type="entry name" value="Dynein_heavy"/>
    <property type="match status" value="1"/>
</dbReference>
<dbReference type="InterPro" id="IPR043157">
    <property type="entry name" value="Dynein_AAA1S"/>
</dbReference>
<keyword evidence="21" id="KW-1185">Reference proteome</keyword>
<feature type="domain" description="AAA+ ATPase" evidence="19">
    <location>
        <begin position="1789"/>
        <end position="1925"/>
    </location>
</feature>
<feature type="region of interest" description="Disordered" evidence="18">
    <location>
        <begin position="70"/>
        <end position="108"/>
    </location>
</feature>
<dbReference type="GO" id="GO:0045505">
    <property type="term" value="F:dynein intermediate chain binding"/>
    <property type="evidence" value="ECO:0007669"/>
    <property type="project" value="InterPro"/>
</dbReference>
<keyword evidence="15" id="KW-0966">Cell projection</keyword>
<dbReference type="PANTHER" id="PTHR22878">
    <property type="entry name" value="DYNEIN HEAVY CHAIN 6, AXONEMAL-LIKE-RELATED"/>
    <property type="match status" value="1"/>
</dbReference>
<dbReference type="EMBL" id="JADGJH010000105">
    <property type="protein sequence ID" value="KAJ3137918.1"/>
    <property type="molecule type" value="Genomic_DNA"/>
</dbReference>
<dbReference type="Pfam" id="PF12775">
    <property type="entry name" value="AAA_7"/>
    <property type="match status" value="1"/>
</dbReference>
<feature type="coiled-coil region" evidence="17">
    <location>
        <begin position="3166"/>
        <end position="3210"/>
    </location>
</feature>
<comment type="subunit">
    <text evidence="3">Consists of at least two heavy chains and a number of intermediate and light chains.</text>
</comment>
<evidence type="ECO:0000256" key="7">
    <source>
        <dbReference type="ARBA" id="ARBA00022737"/>
    </source>
</evidence>
<dbReference type="FunFam" id="1.10.8.1220:FF:000001">
    <property type="entry name" value="Dynein axonemal heavy chain 5"/>
    <property type="match status" value="1"/>
</dbReference>
<reference evidence="20" key="1">
    <citation type="submission" date="2020-05" db="EMBL/GenBank/DDBJ databases">
        <title>Phylogenomic resolution of chytrid fungi.</title>
        <authorList>
            <person name="Stajich J.E."/>
            <person name="Amses K."/>
            <person name="Simmons R."/>
            <person name="Seto K."/>
            <person name="Myers J."/>
            <person name="Bonds A."/>
            <person name="Quandt C.A."/>
            <person name="Barry K."/>
            <person name="Liu P."/>
            <person name="Grigoriev I."/>
            <person name="Longcore J.E."/>
            <person name="James T.Y."/>
        </authorList>
    </citation>
    <scope>NUCLEOTIDE SEQUENCE</scope>
    <source>
        <strain evidence="20">JEL0513</strain>
    </source>
</reference>
<feature type="compositionally biased region" description="Basic residues" evidence="18">
    <location>
        <begin position="77"/>
        <end position="91"/>
    </location>
</feature>
<dbReference type="Gene3D" id="1.20.140.100">
    <property type="entry name" value="Dynein heavy chain, N-terminal domain 2"/>
    <property type="match status" value="1"/>
</dbReference>
<dbReference type="InterPro" id="IPR041228">
    <property type="entry name" value="Dynein_C"/>
</dbReference>
<dbReference type="InterPro" id="IPR035699">
    <property type="entry name" value="AAA_6"/>
</dbReference>
<dbReference type="Pfam" id="PF12777">
    <property type="entry name" value="MT"/>
    <property type="match status" value="1"/>
</dbReference>
<keyword evidence="5" id="KW-0963">Cytoplasm</keyword>
<evidence type="ECO:0000313" key="20">
    <source>
        <dbReference type="EMBL" id="KAJ3137918.1"/>
    </source>
</evidence>
<evidence type="ECO:0000256" key="12">
    <source>
        <dbReference type="ARBA" id="ARBA00023069"/>
    </source>
</evidence>
<dbReference type="InterPro" id="IPR004273">
    <property type="entry name" value="Dynein_heavy_D6_P-loop"/>
</dbReference>
<dbReference type="FunFam" id="1.10.8.720:FF:000001">
    <property type="entry name" value="dynein heavy chain 7, axonemal"/>
    <property type="match status" value="1"/>
</dbReference>
<dbReference type="Gene3D" id="1.10.8.710">
    <property type="match status" value="1"/>
</dbReference>
<dbReference type="GO" id="GO:0051959">
    <property type="term" value="F:dynein light intermediate chain binding"/>
    <property type="evidence" value="ECO:0007669"/>
    <property type="project" value="InterPro"/>
</dbReference>
<keyword evidence="14" id="KW-0206">Cytoskeleton</keyword>
<keyword evidence="11 17" id="KW-0175">Coiled coil</keyword>
<dbReference type="InterPro" id="IPR024743">
    <property type="entry name" value="Dynein_HC_stalk"/>
</dbReference>
<dbReference type="InterPro" id="IPR041466">
    <property type="entry name" value="Dynein_AAA5_ext"/>
</dbReference>
<dbReference type="InterPro" id="IPR003593">
    <property type="entry name" value="AAA+_ATPase"/>
</dbReference>
<dbReference type="GO" id="GO:0005524">
    <property type="term" value="F:ATP binding"/>
    <property type="evidence" value="ECO:0007669"/>
    <property type="project" value="UniProtKB-KW"/>
</dbReference>
<evidence type="ECO:0000256" key="18">
    <source>
        <dbReference type="SAM" id="MobiDB-lite"/>
    </source>
</evidence>
<dbReference type="Gene3D" id="1.20.920.20">
    <property type="match status" value="1"/>
</dbReference>
<dbReference type="Pfam" id="PF12781">
    <property type="entry name" value="AAA_9"/>
    <property type="match status" value="1"/>
</dbReference>
<dbReference type="Pfam" id="PF08393">
    <property type="entry name" value="DHC_N2"/>
    <property type="match status" value="1"/>
</dbReference>
<dbReference type="FunFam" id="1.20.920.20:FF:000006">
    <property type="entry name" value="Dynein, axonemal, heavy chain 6"/>
    <property type="match status" value="1"/>
</dbReference>
<comment type="subcellular location">
    <subcellularLocation>
        <location evidence="1">Cytoplasm</location>
        <location evidence="1">Cytoskeleton</location>
        <location evidence="1">Cilium axoneme</location>
    </subcellularLocation>
</comment>
<dbReference type="FunFam" id="3.40.50.300:FF:000362">
    <property type="entry name" value="Dynein, axonemal, heavy chain 6"/>
    <property type="match status" value="1"/>
</dbReference>
<organism evidence="20 21">
    <name type="scientific">Physocladia obscura</name>
    <dbReference type="NCBI Taxonomy" id="109957"/>
    <lineage>
        <taxon>Eukaryota</taxon>
        <taxon>Fungi</taxon>
        <taxon>Fungi incertae sedis</taxon>
        <taxon>Chytridiomycota</taxon>
        <taxon>Chytridiomycota incertae sedis</taxon>
        <taxon>Chytridiomycetes</taxon>
        <taxon>Chytridiales</taxon>
        <taxon>Chytriomycetaceae</taxon>
        <taxon>Physocladia</taxon>
    </lineage>
</organism>
<dbReference type="FunFam" id="1.10.287.2620:FF:000001">
    <property type="entry name" value="Cytoplasmic dynein heavy chain 1"/>
    <property type="match status" value="1"/>
</dbReference>
<sequence>MKLDYEDTGSDQETLNNFSAKSTAAVNMLTQRLYTTASRLERPHFPLGVDLSNYSHSSSTLLYSSIHHSTSATNISRKIHPPRRTGAKSKSRVAEAAENSQLVAPQPKLQYQSHQQSISQPRTVFLRAKKPIVVPTSSTKHRKPNSGTTVRAERAASIQLAELQDIIRPRKRSNERDELDRLGMKAPEFFSFNSQKVVPPITPTLERQSQQQQRPQKQRQRQNSVSTDQQQQQQLPPPAPPHPDISTEYVNSRTKRVRVVDTATVDACKTEFRSEINEMDVDVEQHQNTTTVSDTVHKTIISLAETKAAATAASARKNIKFTQVGEYVAYLEKNPKSNYEFTYLVPKEDGLNNTIFNPYNLEFTDYLLLDKTRPYYTISLKGITCIDESSGFSNFTPLKQWLRERNLFNSLLKISFFKRYRLWKSFVVWKRNVLRTKITLAQKKLTNSLFIVDPNLRDAIIAIRAKCIELVKRNRLVHIDYGKSYELVQFVSDQTIWVKNITENVLKEMENSVRMLVADAGTRALAEKGFSTELLASVAEYGSSAESTHKLSFMEQATRREECSRMQRFVKLVDYYIVDMLRNLATESVTDLLKAVYNGCSDADVVVKAVEEEKVDLSIINVDGGESLLEIQVGGIIVGREVGTKELIECGFERFPIILSRIHKRKPIVECAVDPPDEETAESGFIDEANSKEVSTKNAQNQASAEIADNSIKKNKKIDSLSETKSKPFVPLFKVELGIQLETESKALFINPSVMEHLECVDSLLKLFITAIERINLISSTIPFFDPANLTGGSYYATTATNQSTLAADSTTDTGPSASSIIVQDGYFREVCGRIRGALVGIFSNAAVWVKTLNKVKEMWVANQNFDGVTELYAAAGPLAALFATTEHTAEGEIANAVLRKVKEMEQIAFEKWQAAFEMNPELPEQQFERRSDRESILELSATFEKQLDGSSGVFSPIVVFFETELGKFMNQKQDMTAIPSNNRVNNLSIDTMKLKDVLVPSPERCFADVAKLLPHVARDKNELLLSVVQNWVIILKTTPATVDLFVEYLASLHDIKNSLSLVEKLYVEVSGLYNLVEVHKIKIPPTELAMFQTLGPTLRQLKEAVDMASDTKDDNIAKFSAELEKAMLDLSQSAFDVRNKALDPSILSQSSSAPIIISQLQETNAKLQEMIETKAKYEQWAEIFKNGGVSAIPAATVADGESKKEEDEKPVAKSTDGGVFEEVEAEIKMRISLWTSLREWDDLTVAWNNRPFETLNTEEINFQIAAFGKIVYALDKGLPPNDVVPKLKSLVDSYKAMYGTIVDLRNPALKARHWDKIQEILGKPLIRDETLTLEKLIEQRIFDFKEDISNTSGQASSEAALEEMLNKVVKLWSDTEFIVLPYRDSKDVYILGAIDDIQTALEDSQVTISTIKASRFVGPIKQEIDRWDRQLMLFSETLDAWMVCQRNWLYLESIFSAPDIQRQLPDEARMFQQVDRSWKEAMRKVFRNPNAMKSGTIPGLLETFQQNNVLLDQIQKCLEDYLESKRLLFPRFYFLSNDELLEILSQTRNPQAVQPHLTKCFDAIKSLGFSADSKSIDIISMISPEGEKVAFLKTIKARGNVESWLSSVEEGMVSVLKRLVKLALADYENKKRTDWVREHAGQVVVTANQVIWCRDVIEAIKSANPQNEIQNLKTKCIANLSGLAALVRGDLTKIQRAILGALITIDVHNRDIVQGLLQAKVSGLNDFEWTKQLRYYWDSEVDTCQVKMSSSVFNYGYEYLGCSPRLVITPLTDRCYLTLTGAMQLNLGGSPVGPAGTGKTETVKDLAKAMARQCVVFNCSDGMDYKMMGKMFAGLAQSGAWICFDEFNRIDIEVLSVIAQQLLTIKSAKDSKCSRFIFEGKDIRLIDTCAAFITMNPGYAGRTELPDNLKALFRPISMMIPDYGLIAEIMLFSEGFESAKALAGKVVNLYKLCSEQLSQQDHYDFGMRAVKSVLIMAGALKRSNPDLLEQVVLIRSLRDSNLPKFLVEDIGLFRGILQDLFPSITVKEEDFDVLSKTIKDIMREKNLEVVDAFVSRVCQLFETMRIRHGRRPTGGAKTTCYQILQEACTRLKQQMPNSLDFQKVKTWVLNPKCVAMTELYGEFNLATMEWKDGLIGIIFREQVADDTIDDKWTVLDGPVDALWIENMNTVLDDNKLLTLINGERIKMNPTMHMLFEVNDLAVASPATVYMDPASIGWWPYVESWLRSMPERVPDELKSYLHQLFGIYVDSGLSFIRKMCKEYIKSVNFNLVVSLCKLISCFVQNSEVNFGIHIGDLKGLFGHIFLFSFVWSIGGNLADGNQDLFDTYVRDTMEAKPLTDVSMPSMSIYNYYVHIKKRMFGQWDELVPIFSYNSDIPYFNMIVPTPDTIKYAYLLEALLTNGYRTLFGGETGVGKSVIVQDLLNRISKKNGFLPVSLGFSAQTNSIQTQQAMEAKLEKKRKGILGAPSGFRKIVLFVDDLNMPKLDTYGSQPPIELIRQYIDFNGFYDRELMSWKEVQDIEIVTCCAPPGAPSEQSLSTIFKSIVDGFLKPFPAEIKQCCEAIVLSSIEIYRSMCNELLPTPAKSHYTFNLRDLSKVVQGILQVQPANIQTKLDIVRTFCHEASRVFHDRLIDDNDRVFGDFSKRGVPVDERQYVEFQDMNVLNNLLEEYLEEYNVTMNKELRLIFFLDAKQHITRISRIIRQPRGNALLVGVGGCGKQSYTRLACHISDFHCFQVELTRTYGEVEWHDDLKKLYISAGVEGKNTVFLLSDTQVKTESFLEDINNILNSGEVPNLFPTDEREKILGDLRPIAREKGIPEDRDSVYQLFISRVRDNLHIVFATSPVGDTFRNRCRMFPSLVNCCTIDWFDEWPREALLSVSKRFLEYVDLGSDETKANIAQMCVEVHSSVGIMAKKFYAALRRKYYTTPTSYLELINLYVSMLQEKRKELGASRDRLNSGLSKLAETNELVANMQVELNSLGPVLRQSAIDVEALMVKIAKDQEVADSVRKVVAEEEAIVRVKANDTQAFAESCQKDLDEALPALDAAFKALDALDKKDIAELKVFAKPPDAVLMVMEAICILFKMKPDWENSKKLLGDPQFMKKMADYDKDNIPEAIQKKIKKYVENPAFTPEAIERVSKACKSIGMWVIAMEIYSRVFKEVAPKKKKLEEAQETLETTRAALAAKAAALQDVENQLDKLKETYESSIRSKKTLADKMEETTLRMGRAGKLTLALADEQIRWTESVASMNFLIQQLVGNIFICAASVAYYGAFTSQYRQNLVAEWMKQCREYSVPVTDNFNLMEHLVDPAIVRDWNIQGLPADSLSTENGILVTRGRRWPLMIDPQGQANRWIRNMEGASLKVVKLSEPKFLRSLENAVRTGQAVLMEDVGEQLDPAIEPLLLKQTVRQGGRLLMKLGDSLIEYDRNFKLYITTKLSNPHYLPEVCIKVTIINFTVTNVGLEGQLLADVVKLEKPELEEHRNSLIVNIANDKRQLKDIEEKILRLLFNSQGNILDDEELINTLNQSKVTSAAIKERVHQAEMTEIEINLAREKYRPVAIRGSVLYFVIATLAEIDPMYQFSLKYFKNLFNQCIIESLKSDDLQTRIRILCDETTSNIFANVSRGLFEAHKMIYAFMICCSILKQQGDISEEEMNFFLRGSSRLSDSDPLKPDERWFTQYMWQNCCDVAANIPQYAYILEHIQMYTSEWEDLVNAEQPFTENIPGSHDSPISDFQKLILIKALREEKLVASCVSFVQKNMGQQYIDIPPLDLTKACKDTSYLVPLIFILSSGSDPISALMKYAATKDMSSTDKLLMISLGQGQGPIAEELIRRAAKRGDWVFLQNCHLAASWMTRLENIIKDFATPETPINQNFRLFLSSMPSKVFPSSVLQDGVKVTNEPPKGLRANIARSFADISRDLFDDAPPQGVKFKKLLFGVCFFNAIIQERKKFGALGWNILYDWSNSDLEVSIVMLKNTLMESKQIPWDALMYLTGEITFGGRVTDDWDRRTLNSILAKFYSSNILDDSYTFSPSGIYYAPKDTDLNGFKAYIDSLPFSEEPSIFGMHENANISYQMQEAKRVIKTILDVQPRLVSGGSGKSPEQIVSSIANSILEGLPGLLFTEPIASGVPIPGKPDFLAQKEVLDNLFKKDEQGRMLNSLSTVLCQEAARFNKLLTLLKVNLENLAKAVKGLVVMSAELEKVFQSLLNNEVPEIWAKAAYPSLKPLASWIKDLKLRVEFLNEWLDHGQPASFWLPGLFYPQGILQNHARKYNIPIDSLAFAYKVTNYETGDSEIDDDISVKPNKAVTERPIGSPKDEEDEFKEYPDSDGVLMRGIFIEGARWDRQKRSLQDSFPMEMFSYKTSARAGTLSTTGQSTNFVIAVNLTTDVPAEVWIAKGVALLRNCKKA</sequence>
<evidence type="ECO:0000256" key="14">
    <source>
        <dbReference type="ARBA" id="ARBA00023212"/>
    </source>
</evidence>
<dbReference type="Pfam" id="PF17852">
    <property type="entry name" value="Dynein_AAA_lid"/>
    <property type="match status" value="1"/>
</dbReference>
<dbReference type="Pfam" id="PF18198">
    <property type="entry name" value="AAA_lid_11"/>
    <property type="match status" value="1"/>
</dbReference>
<dbReference type="FunFam" id="1.20.58.1120:FF:000007">
    <property type="entry name" value="Dynein heavy chain 4"/>
    <property type="match status" value="1"/>
</dbReference>
<dbReference type="Gene3D" id="1.10.287.2620">
    <property type="match status" value="1"/>
</dbReference>
<dbReference type="FunFam" id="3.40.50.300:FF:000049">
    <property type="entry name" value="Dynein, axonemal, heavy chain 5"/>
    <property type="match status" value="1"/>
</dbReference>
<dbReference type="InterPro" id="IPR041658">
    <property type="entry name" value="AAA_lid_11"/>
</dbReference>
<dbReference type="InterPro" id="IPR035706">
    <property type="entry name" value="AAA_9"/>
</dbReference>
<evidence type="ECO:0000256" key="6">
    <source>
        <dbReference type="ARBA" id="ARBA00022701"/>
    </source>
</evidence>
<dbReference type="Gene3D" id="6.10.140.1060">
    <property type="match status" value="1"/>
</dbReference>
<feature type="compositionally biased region" description="Polar residues" evidence="18">
    <location>
        <begin position="98"/>
        <end position="108"/>
    </location>
</feature>
<dbReference type="FunFam" id="1.20.1270.280:FF:000001">
    <property type="entry name" value="dynein heavy chain 7, axonemal"/>
    <property type="match status" value="1"/>
</dbReference>
<protein>
    <recommendedName>
        <fullName evidence="4">Dynein heavy chain, cytoplasmic</fullName>
    </recommendedName>
    <alternativeName>
        <fullName evidence="16">Dynein heavy chain, cytosolic</fullName>
    </alternativeName>
</protein>
<dbReference type="FunFam" id="3.40.50.300:FF:002141">
    <property type="entry name" value="Dynein heavy chain"/>
    <property type="match status" value="1"/>
</dbReference>
<evidence type="ECO:0000256" key="17">
    <source>
        <dbReference type="SAM" id="Coils"/>
    </source>
</evidence>
<feature type="domain" description="AAA+ ATPase" evidence="19">
    <location>
        <begin position="2401"/>
        <end position="2555"/>
    </location>
</feature>
<dbReference type="Pfam" id="PF22597">
    <property type="entry name" value="DYN_lid"/>
    <property type="match status" value="1"/>
</dbReference>
<dbReference type="InterPro" id="IPR043160">
    <property type="entry name" value="Dynein_C_barrel"/>
</dbReference>